<dbReference type="EMBL" id="JXNU01000003">
    <property type="protein sequence ID" value="KKF37027.1"/>
    <property type="molecule type" value="Genomic_DNA"/>
</dbReference>
<organism evidence="2 3">
    <name type="scientific">Erwinia tracheiphila</name>
    <dbReference type="NCBI Taxonomy" id="65700"/>
    <lineage>
        <taxon>Bacteria</taxon>
        <taxon>Pseudomonadati</taxon>
        <taxon>Pseudomonadota</taxon>
        <taxon>Gammaproteobacteria</taxon>
        <taxon>Enterobacterales</taxon>
        <taxon>Erwiniaceae</taxon>
        <taxon>Erwinia</taxon>
    </lineage>
</organism>
<dbReference type="PATRIC" id="fig|65700.7.peg.4686"/>
<comment type="caution">
    <text evidence="2">The sequence shown here is derived from an EMBL/GenBank/DDBJ whole genome shotgun (WGS) entry which is preliminary data.</text>
</comment>
<dbReference type="STRING" id="65700.SY86_18865"/>
<dbReference type="InterPro" id="IPR006949">
    <property type="entry name" value="Barrel_Baseplate_J-like"/>
</dbReference>
<proteinExistence type="predicted"/>
<sequence>MTTLKTAVPGVTITENGLLVPDIADVLSGRLTDIDSAMGGGGSKSLSSPQGQISQSDTEIIATNYDALLCLFNQMNPDYATGRWQDGIGSIYFMERISARGTIVTATCTGAVGTLIPAGSTAMDDAGYTYASISDATIAATGSVDIEFQNLTTGAIACDVGALNQIFAPISGWDSISNDASGVLGIDVESRVAFETRRKQSVARSGRNTDASLLANILATDGVSDAYVWSNREDVIVNKGSTSFPVKSHSVYVCAYGGADADVAEAIFANKNPGANLNGDTTYVIEDKDNYSAPYPQYTMQWQKASPLRVYFKVQIENDSVNLPSDVTDQIKSMVASVFNGSYEGITKARIGSRISGGVYYAPVITISPEYMSILSITISSDGELYSQYITAGIDQIPTIQLSDIEVIKV</sequence>
<reference evidence="2 3" key="1">
    <citation type="submission" date="2015-01" db="EMBL/GenBank/DDBJ databases">
        <title>Erwinia tracheiphila.</title>
        <authorList>
            <person name="Shapiro L.R."/>
        </authorList>
    </citation>
    <scope>NUCLEOTIDE SEQUENCE [LARGE SCALE GENOMIC DNA]</scope>
    <source>
        <strain evidence="2 3">BuffGH</strain>
    </source>
</reference>
<evidence type="ECO:0000259" key="1">
    <source>
        <dbReference type="Pfam" id="PF04865"/>
    </source>
</evidence>
<accession>A0A0M2KI91</accession>
<feature type="domain" description="Baseplate protein J-like barrel" evidence="1">
    <location>
        <begin position="105"/>
        <end position="181"/>
    </location>
</feature>
<keyword evidence="3" id="KW-1185">Reference proteome</keyword>
<dbReference type="Pfam" id="PF04865">
    <property type="entry name" value="Baseplate_J"/>
    <property type="match status" value="1"/>
</dbReference>
<dbReference type="AlphaFoldDB" id="A0A0M2KI91"/>
<protein>
    <submittedName>
        <fullName evidence="2">Bacteriophage protein</fullName>
    </submittedName>
</protein>
<gene>
    <name evidence="2" type="ORF">SY86_18865</name>
</gene>
<evidence type="ECO:0000313" key="2">
    <source>
        <dbReference type="EMBL" id="KKF37027.1"/>
    </source>
</evidence>
<evidence type="ECO:0000313" key="3">
    <source>
        <dbReference type="Proteomes" id="UP000033924"/>
    </source>
</evidence>
<name>A0A0M2KI91_9GAMM</name>
<dbReference type="Proteomes" id="UP000033924">
    <property type="component" value="Unassembled WGS sequence"/>
</dbReference>
<dbReference type="RefSeq" id="WP_016191162.1">
    <property type="nucleotide sequence ID" value="NZ_CP089932.1"/>
</dbReference>